<dbReference type="InterPro" id="IPR003439">
    <property type="entry name" value="ABC_transporter-like_ATP-bd"/>
</dbReference>
<evidence type="ECO:0000313" key="3">
    <source>
        <dbReference type="Proteomes" id="UP000002480"/>
    </source>
</evidence>
<sequence>MHLPNGYDTQIGVHGKTLSGGQRQRLSIARALLKDAPILIWDEATSNLDQASEQKILKFLKKLRQGKTTLIITHRLSSILDLDNIIVMKNGEICEQGTHTQLIQNKNEYYMLYNNELKENV</sequence>
<dbReference type="Proteomes" id="UP000002480">
    <property type="component" value="Chromosome"/>
</dbReference>
<dbReference type="PIR" id="C71696">
    <property type="entry name" value="C71696"/>
</dbReference>
<dbReference type="SMR" id="Q9ZDE3"/>
<evidence type="ECO:0000313" key="2">
    <source>
        <dbReference type="EMBL" id="CAA14845.1"/>
    </source>
</evidence>
<proteinExistence type="predicted"/>
<dbReference type="SUPFAM" id="SSF52540">
    <property type="entry name" value="P-loop containing nucleoside triphosphate hydrolases"/>
    <property type="match status" value="1"/>
</dbReference>
<dbReference type="InterPro" id="IPR027417">
    <property type="entry name" value="P-loop_NTPase"/>
</dbReference>
<dbReference type="AlphaFoldDB" id="Q9ZDE3"/>
<keyword evidence="3" id="KW-1185">Reference proteome</keyword>
<reference evidence="2 3" key="1">
    <citation type="journal article" date="1998" name="Nature">
        <title>The genome sequence of Rickettsia prowazekii and the origin of mitochondria.</title>
        <authorList>
            <person name="Andersson S.G.E."/>
            <person name="Zomorodipour A."/>
            <person name="Andersson J.O."/>
            <person name="Sicheritz-Ponten T."/>
            <person name="Alsmark U.C.M."/>
            <person name="Podowski R.M."/>
            <person name="Naeslund A.K."/>
            <person name="Eriksson A.S."/>
            <person name="Winkler H.H."/>
            <person name="Kurland C.G."/>
        </authorList>
    </citation>
    <scope>NUCLEOTIDE SEQUENCE [LARGE SCALE GENOMIC DNA]</scope>
    <source>
        <strain evidence="2 3">Madrid E</strain>
    </source>
</reference>
<dbReference type="STRING" id="272947.gene:17555468"/>
<organism evidence="2 3">
    <name type="scientific">Rickettsia prowazekii (strain Madrid E)</name>
    <dbReference type="NCBI Taxonomy" id="272947"/>
    <lineage>
        <taxon>Bacteria</taxon>
        <taxon>Pseudomonadati</taxon>
        <taxon>Pseudomonadota</taxon>
        <taxon>Alphaproteobacteria</taxon>
        <taxon>Rickettsiales</taxon>
        <taxon>Rickettsiaceae</taxon>
        <taxon>Rickettsieae</taxon>
        <taxon>Rickettsia</taxon>
        <taxon>typhus group</taxon>
    </lineage>
</organism>
<dbReference type="GO" id="GO:0005524">
    <property type="term" value="F:ATP binding"/>
    <property type="evidence" value="ECO:0007669"/>
    <property type="project" value="InterPro"/>
</dbReference>
<dbReference type="OrthoDB" id="5288404at2"/>
<dbReference type="Pfam" id="PF00005">
    <property type="entry name" value="ABC_tran"/>
    <property type="match status" value="1"/>
</dbReference>
<protein>
    <recommendedName>
        <fullName evidence="1">ABC transporter domain-containing protein</fullName>
    </recommendedName>
</protein>
<gene>
    <name evidence="2" type="ordered locus">RP388</name>
</gene>
<dbReference type="InterPro" id="IPR039421">
    <property type="entry name" value="Type_1_exporter"/>
</dbReference>
<feature type="domain" description="ABC transporter" evidence="1">
    <location>
        <begin position="7"/>
        <end position="46"/>
    </location>
</feature>
<dbReference type="GO" id="GO:0016887">
    <property type="term" value="F:ATP hydrolysis activity"/>
    <property type="evidence" value="ECO:0007669"/>
    <property type="project" value="InterPro"/>
</dbReference>
<dbReference type="eggNOG" id="COG1132">
    <property type="taxonomic scope" value="Bacteria"/>
</dbReference>
<dbReference type="EnsemblBacteria" id="CAA14845">
    <property type="protein sequence ID" value="CAA14845"/>
    <property type="gene ID" value="CAA14845"/>
</dbReference>
<dbReference type="GO" id="GO:0090374">
    <property type="term" value="P:oligopeptide export from mitochondrion"/>
    <property type="evidence" value="ECO:0007669"/>
    <property type="project" value="TreeGrafter"/>
</dbReference>
<dbReference type="HOGENOM" id="CLU_000604_61_3_5"/>
<name>Q9ZDE3_RICPR</name>
<dbReference type="Gene3D" id="3.40.50.300">
    <property type="entry name" value="P-loop containing nucleotide triphosphate hydrolases"/>
    <property type="match status" value="1"/>
</dbReference>
<evidence type="ECO:0000259" key="1">
    <source>
        <dbReference type="Pfam" id="PF00005"/>
    </source>
</evidence>
<dbReference type="PANTHER" id="PTHR43394:SF1">
    <property type="entry name" value="ATP-BINDING CASSETTE SUB-FAMILY B MEMBER 10, MITOCHONDRIAL"/>
    <property type="match status" value="1"/>
</dbReference>
<dbReference type="KEGG" id="rpr:RP388"/>
<accession>Q9ZDE3</accession>
<dbReference type="PATRIC" id="fig|272947.5.peg.399"/>
<dbReference type="EMBL" id="AJ235271">
    <property type="protein sequence ID" value="CAA14845.1"/>
    <property type="molecule type" value="Genomic_DNA"/>
</dbReference>
<dbReference type="PANTHER" id="PTHR43394">
    <property type="entry name" value="ATP-DEPENDENT PERMEASE MDL1, MITOCHONDRIAL"/>
    <property type="match status" value="1"/>
</dbReference>
<dbReference type="GO" id="GO:0015421">
    <property type="term" value="F:ABC-type oligopeptide transporter activity"/>
    <property type="evidence" value="ECO:0007669"/>
    <property type="project" value="TreeGrafter"/>
</dbReference>